<dbReference type="Pfam" id="PF00583">
    <property type="entry name" value="Acetyltransf_1"/>
    <property type="match status" value="1"/>
</dbReference>
<proteinExistence type="predicted"/>
<dbReference type="Gene3D" id="3.40.630.30">
    <property type="match status" value="1"/>
</dbReference>
<dbReference type="InterPro" id="IPR016181">
    <property type="entry name" value="Acyl_CoA_acyltransferase"/>
</dbReference>
<keyword evidence="2" id="KW-0689">Ribosomal protein</keyword>
<evidence type="ECO:0000313" key="3">
    <source>
        <dbReference type="Proteomes" id="UP000199428"/>
    </source>
</evidence>
<organism evidence="2 3">
    <name type="scientific">Pseudobutyrivibrio xylanivorans</name>
    <dbReference type="NCBI Taxonomy" id="185007"/>
    <lineage>
        <taxon>Bacteria</taxon>
        <taxon>Bacillati</taxon>
        <taxon>Bacillota</taxon>
        <taxon>Clostridia</taxon>
        <taxon>Lachnospirales</taxon>
        <taxon>Lachnospiraceae</taxon>
        <taxon>Pseudobutyrivibrio</taxon>
    </lineage>
</organism>
<gene>
    <name evidence="2" type="ORF">SAMN02910350_02960</name>
</gene>
<dbReference type="Proteomes" id="UP000199428">
    <property type="component" value="Unassembled WGS sequence"/>
</dbReference>
<feature type="domain" description="N-acetyltransferase" evidence="1">
    <location>
        <begin position="10"/>
        <end position="166"/>
    </location>
</feature>
<dbReference type="InterPro" id="IPR000182">
    <property type="entry name" value="GNAT_dom"/>
</dbReference>
<dbReference type="GO" id="GO:0016747">
    <property type="term" value="F:acyltransferase activity, transferring groups other than amino-acyl groups"/>
    <property type="evidence" value="ECO:0007669"/>
    <property type="project" value="InterPro"/>
</dbReference>
<dbReference type="SUPFAM" id="SSF55729">
    <property type="entry name" value="Acyl-CoA N-acyltransferases (Nat)"/>
    <property type="match status" value="1"/>
</dbReference>
<dbReference type="CDD" id="cd04301">
    <property type="entry name" value="NAT_SF"/>
    <property type="match status" value="1"/>
</dbReference>
<dbReference type="PROSITE" id="PS51186">
    <property type="entry name" value="GNAT"/>
    <property type="match status" value="1"/>
</dbReference>
<protein>
    <submittedName>
        <fullName evidence="2">Ribosomal protein S18 acetylase RimI</fullName>
    </submittedName>
</protein>
<reference evidence="2 3" key="1">
    <citation type="submission" date="2016-10" db="EMBL/GenBank/DDBJ databases">
        <authorList>
            <person name="de Groot N.N."/>
        </authorList>
    </citation>
    <scope>NUCLEOTIDE SEQUENCE [LARGE SCALE GENOMIC DNA]</scope>
    <source>
        <strain evidence="2 3">DSM 10317</strain>
    </source>
</reference>
<dbReference type="AlphaFoldDB" id="A0A1G5S6I0"/>
<accession>A0A1G5S6I0</accession>
<name>A0A1G5S6I0_PSEXY</name>
<evidence type="ECO:0000313" key="2">
    <source>
        <dbReference type="EMBL" id="SCZ81707.1"/>
    </source>
</evidence>
<keyword evidence="2" id="KW-0687">Ribonucleoprotein</keyword>
<dbReference type="GO" id="GO:0005840">
    <property type="term" value="C:ribosome"/>
    <property type="evidence" value="ECO:0007669"/>
    <property type="project" value="UniProtKB-KW"/>
</dbReference>
<evidence type="ECO:0000259" key="1">
    <source>
        <dbReference type="PROSITE" id="PS51186"/>
    </source>
</evidence>
<dbReference type="RefSeq" id="WP_090164414.1">
    <property type="nucleotide sequence ID" value="NZ_FMWK01000029.1"/>
</dbReference>
<sequence length="166" mass="18785">MDIAGFSKNYVVRKLQHDDIPVIYNLCSKNKMYYDYCPPYVTEQSIESDMKAVPFGKNISDKFYVGYYDGDKLIAVLDLIRKYPSPQTAYIGFFMVDADLQKQGIGSDIIAQLSAVLVNDGFSTIQLAWVDGNPQAEAFWIKNGFAKFGDVCELEKYSVIRAKKTL</sequence>
<dbReference type="EMBL" id="FMWK01000029">
    <property type="protein sequence ID" value="SCZ81707.1"/>
    <property type="molecule type" value="Genomic_DNA"/>
</dbReference>